<reference evidence="3 4" key="1">
    <citation type="submission" date="2018-07" db="EMBL/GenBank/DDBJ databases">
        <title>Genomic Encyclopedia of Type Strains, Phase IV (KMG-IV): sequencing the most valuable type-strain genomes for metagenomic binning, comparative biology and taxonomic classification.</title>
        <authorList>
            <person name="Goeker M."/>
        </authorList>
    </citation>
    <scope>NUCLEOTIDE SEQUENCE [LARGE SCALE GENOMIC DNA]</scope>
    <source>
        <strain evidence="3 4">DSM 4134</strain>
    </source>
</reference>
<evidence type="ECO:0000256" key="1">
    <source>
        <dbReference type="SAM" id="SignalP"/>
    </source>
</evidence>
<keyword evidence="3" id="KW-0378">Hydrolase</keyword>
<dbReference type="SUPFAM" id="SSF49464">
    <property type="entry name" value="Carboxypeptidase regulatory domain-like"/>
    <property type="match status" value="1"/>
</dbReference>
<feature type="domain" description="Outer membrane protein beta-barrel" evidence="2">
    <location>
        <begin position="425"/>
        <end position="793"/>
    </location>
</feature>
<protein>
    <submittedName>
        <fullName evidence="3">Carboxypeptidase-like protein</fullName>
    </submittedName>
</protein>
<dbReference type="GO" id="GO:0004180">
    <property type="term" value="F:carboxypeptidase activity"/>
    <property type="evidence" value="ECO:0007669"/>
    <property type="project" value="UniProtKB-KW"/>
</dbReference>
<feature type="chain" id="PRO_5017765562" evidence="1">
    <location>
        <begin position="20"/>
        <end position="907"/>
    </location>
</feature>
<keyword evidence="3" id="KW-0645">Protease</keyword>
<dbReference type="InterPro" id="IPR013783">
    <property type="entry name" value="Ig-like_fold"/>
</dbReference>
<accession>A0A3D9L2J3</accession>
<dbReference type="EMBL" id="QREG01000017">
    <property type="protein sequence ID" value="RED95644.1"/>
    <property type="molecule type" value="Genomic_DNA"/>
</dbReference>
<dbReference type="SUPFAM" id="SSF56935">
    <property type="entry name" value="Porins"/>
    <property type="match status" value="1"/>
</dbReference>
<dbReference type="Gene3D" id="2.60.40.10">
    <property type="entry name" value="Immunoglobulins"/>
    <property type="match status" value="1"/>
</dbReference>
<dbReference type="Pfam" id="PF14905">
    <property type="entry name" value="OMP_b-brl_3"/>
    <property type="match status" value="1"/>
</dbReference>
<keyword evidence="3" id="KW-0121">Carboxypeptidase</keyword>
<dbReference type="Pfam" id="PF13715">
    <property type="entry name" value="CarbopepD_reg_2"/>
    <property type="match status" value="1"/>
</dbReference>
<keyword evidence="4" id="KW-1185">Reference proteome</keyword>
<organism evidence="3 4">
    <name type="scientific">Marinoscillum furvescens DSM 4134</name>
    <dbReference type="NCBI Taxonomy" id="1122208"/>
    <lineage>
        <taxon>Bacteria</taxon>
        <taxon>Pseudomonadati</taxon>
        <taxon>Bacteroidota</taxon>
        <taxon>Cytophagia</taxon>
        <taxon>Cytophagales</taxon>
        <taxon>Reichenbachiellaceae</taxon>
        <taxon>Marinoscillum</taxon>
    </lineage>
</organism>
<dbReference type="InterPro" id="IPR008969">
    <property type="entry name" value="CarboxyPept-like_regulatory"/>
</dbReference>
<dbReference type="AlphaFoldDB" id="A0A3D9L2J3"/>
<gene>
    <name evidence="3" type="ORF">C7460_11794</name>
</gene>
<sequence>MKYILATLTCLSCITSLFAQEYSISGVVKSESDNSTFPGASVVLLSPKDSTTVKGTVTDLDGKFKISDIQKGEYILQANFVGFHAYKQQIAITKDTNLGDILLVENTKVLDAVQISAPAVAAMQKGDTSEFSAKAYKTAPDASSQELIEKLPGIATEDGKLQANGEDIQVILVDGKPFFGGDVKTALQNLPADVVASVQIFDKKSDKAALSGFDDGNQQKTINIITKPSRRVGQFGKSNAGVGTNGTYRAGASVNFFNNDRRVTVTGLSNNINTTRYTADPTNIGDGLDQNGLIKTNNIGINFGDDIGDKLEVNASYQFSHQNREENQQKLRDYTITSDSGQIYDENSYYNRTAWEHRFRGKIEYKHDEQTTFLMRPVISLKHQNRINNFDGKTTSNGAPINETENTAIGNFQDYDYNNSLFFSKKFDKQGRTLTTHLHTGWHTNEDFSGRQAENIYYAEEDSVDLLNQETTRDRSALSWRVQTSYTEPVGKHGMMELEYQIGDKINDSNKLTYELATEEQKVLDTALSNTFQSQYMQQQIEVGYQFNKNKLRLQVEGEYQMTDMRNDQVFPEKFHQSRVFISLLPSARVDYQFNDNQRVQFNYNTWTQEPSIGQLQSVIDNSNPLHIQTGNPDLDQSFHHWARTRFWSNDMETGKSMYASVSTSFATNLIRSATMIATEKTEVADGVEIDNGTRFTRPINVDGYYKIHSYFSYGEPVELLQSNFRVNGGYTFMQNPGVVNEQISNTISSNYRLGFSINSNISERLDFNLSTRSNFRRVENSLRPSIDNRFFYQTTRFKYRWVFGDGFVYRADLKHQLNTGLAEGYDNTSFLLNMSAGKKFLKDDKAEISINVYDLFAQNNNVSRQFSELYVEDRESTVLERYFMLTFTYNIRHFSAGTTEEDFKDI</sequence>
<evidence type="ECO:0000313" key="3">
    <source>
        <dbReference type="EMBL" id="RED95644.1"/>
    </source>
</evidence>
<comment type="caution">
    <text evidence="3">The sequence shown here is derived from an EMBL/GenBank/DDBJ whole genome shotgun (WGS) entry which is preliminary data.</text>
</comment>
<evidence type="ECO:0000259" key="2">
    <source>
        <dbReference type="Pfam" id="PF14905"/>
    </source>
</evidence>
<dbReference type="OrthoDB" id="1682379at2"/>
<dbReference type="RefSeq" id="WP_115869280.1">
    <property type="nucleotide sequence ID" value="NZ_QREG01000017.1"/>
</dbReference>
<keyword evidence="1" id="KW-0732">Signal</keyword>
<name>A0A3D9L2J3_MARFU</name>
<dbReference type="InterPro" id="IPR041700">
    <property type="entry name" value="OMP_b-brl_3"/>
</dbReference>
<evidence type="ECO:0000313" key="4">
    <source>
        <dbReference type="Proteomes" id="UP000256779"/>
    </source>
</evidence>
<feature type="signal peptide" evidence="1">
    <location>
        <begin position="1"/>
        <end position="19"/>
    </location>
</feature>
<dbReference type="Proteomes" id="UP000256779">
    <property type="component" value="Unassembled WGS sequence"/>
</dbReference>
<proteinExistence type="predicted"/>